<accession>A0A6A5V5P4</accession>
<dbReference type="AlphaFoldDB" id="A0A6A5V5P4"/>
<proteinExistence type="predicted"/>
<protein>
    <submittedName>
        <fullName evidence="1">Uncharacterized protein</fullName>
    </submittedName>
</protein>
<sequence>MTPPAEMLRNCPKRNVRIAVEFRLSTNRHGKGWVVATVPAGIIKTYLPSHDNFRRYYFNKVTGTWSLRIYIDGETKAEEIEAPSLDALFAYMSTAIHSKVEWNRTPAFATISDGIKLYRGLQLLHSSSSADNPRWHVMQAVIAHPLTSYDVRCIWYAFSHTEEWRYWLVVMMCNLASFQVWNWTEGKAAVEASKIAEFLAQISMDMDKEDKKAIANVMQGLWN</sequence>
<reference evidence="1" key="1">
    <citation type="journal article" date="2020" name="Stud. Mycol.">
        <title>101 Dothideomycetes genomes: a test case for predicting lifestyles and emergence of pathogens.</title>
        <authorList>
            <person name="Haridas S."/>
            <person name="Albert R."/>
            <person name="Binder M."/>
            <person name="Bloem J."/>
            <person name="Labutti K."/>
            <person name="Salamov A."/>
            <person name="Andreopoulos B."/>
            <person name="Baker S."/>
            <person name="Barry K."/>
            <person name="Bills G."/>
            <person name="Bluhm B."/>
            <person name="Cannon C."/>
            <person name="Castanera R."/>
            <person name="Culley D."/>
            <person name="Daum C."/>
            <person name="Ezra D."/>
            <person name="Gonzalez J."/>
            <person name="Henrissat B."/>
            <person name="Kuo A."/>
            <person name="Liang C."/>
            <person name="Lipzen A."/>
            <person name="Lutzoni F."/>
            <person name="Magnuson J."/>
            <person name="Mondo S."/>
            <person name="Nolan M."/>
            <person name="Ohm R."/>
            <person name="Pangilinan J."/>
            <person name="Park H.-J."/>
            <person name="Ramirez L."/>
            <person name="Alfaro M."/>
            <person name="Sun H."/>
            <person name="Tritt A."/>
            <person name="Yoshinaga Y."/>
            <person name="Zwiers L.-H."/>
            <person name="Turgeon B."/>
            <person name="Goodwin S."/>
            <person name="Spatafora J."/>
            <person name="Crous P."/>
            <person name="Grigoriev I."/>
        </authorList>
    </citation>
    <scope>NUCLEOTIDE SEQUENCE</scope>
    <source>
        <strain evidence="1">CBS 107.79</strain>
    </source>
</reference>
<evidence type="ECO:0000313" key="2">
    <source>
        <dbReference type="Proteomes" id="UP000800036"/>
    </source>
</evidence>
<dbReference type="EMBL" id="ML976686">
    <property type="protein sequence ID" value="KAF1972445.1"/>
    <property type="molecule type" value="Genomic_DNA"/>
</dbReference>
<name>A0A6A5V5P4_9PLEO</name>
<dbReference type="Proteomes" id="UP000800036">
    <property type="component" value="Unassembled WGS sequence"/>
</dbReference>
<organism evidence="1 2">
    <name type="scientific">Bimuria novae-zelandiae CBS 107.79</name>
    <dbReference type="NCBI Taxonomy" id="1447943"/>
    <lineage>
        <taxon>Eukaryota</taxon>
        <taxon>Fungi</taxon>
        <taxon>Dikarya</taxon>
        <taxon>Ascomycota</taxon>
        <taxon>Pezizomycotina</taxon>
        <taxon>Dothideomycetes</taxon>
        <taxon>Pleosporomycetidae</taxon>
        <taxon>Pleosporales</taxon>
        <taxon>Massarineae</taxon>
        <taxon>Didymosphaeriaceae</taxon>
        <taxon>Bimuria</taxon>
    </lineage>
</organism>
<gene>
    <name evidence="1" type="ORF">BU23DRAFT_568984</name>
</gene>
<keyword evidence="2" id="KW-1185">Reference proteome</keyword>
<evidence type="ECO:0000313" key="1">
    <source>
        <dbReference type="EMBL" id="KAF1972445.1"/>
    </source>
</evidence>